<dbReference type="PROSITE" id="PS51257">
    <property type="entry name" value="PROKAR_LIPOPROTEIN"/>
    <property type="match status" value="1"/>
</dbReference>
<evidence type="ECO:0000313" key="1">
    <source>
        <dbReference type="EMBL" id="KAB8031970.1"/>
    </source>
</evidence>
<comment type="caution">
    <text evidence="1">The sequence shown here is derived from an EMBL/GenBank/DDBJ whole genome shotgun (WGS) entry which is preliminary data.</text>
</comment>
<proteinExistence type="predicted"/>
<dbReference type="SUPFAM" id="SSF53850">
    <property type="entry name" value="Periplasmic binding protein-like II"/>
    <property type="match status" value="1"/>
</dbReference>
<accession>A0A833JDM6</accession>
<protein>
    <submittedName>
        <fullName evidence="1">PhnD/SsuA/transferrin family substrate-binding protein</fullName>
    </submittedName>
</protein>
<dbReference type="Gene3D" id="3.40.190.10">
    <property type="entry name" value="Periplasmic binding protein-like II"/>
    <property type="match status" value="2"/>
</dbReference>
<name>A0A833JDM6_9BACT</name>
<dbReference type="RefSeq" id="WP_152212145.1">
    <property type="nucleotide sequence ID" value="NZ_WFLN01000005.1"/>
</dbReference>
<dbReference type="EMBL" id="WFLN01000005">
    <property type="protein sequence ID" value="KAB8031970.1"/>
    <property type="molecule type" value="Genomic_DNA"/>
</dbReference>
<dbReference type="AlphaFoldDB" id="A0A833JDM6"/>
<evidence type="ECO:0000313" key="2">
    <source>
        <dbReference type="Proteomes" id="UP000442694"/>
    </source>
</evidence>
<dbReference type="Pfam" id="PF12974">
    <property type="entry name" value="Phosphonate-bd"/>
    <property type="match status" value="1"/>
</dbReference>
<sequence length="327" mass="36610">MKFNSLKAKTIFHLYLIISIVLLTSCTQMCFNSPELGSKALPVEFYLESSEFLHVDETAVTNLENCIENKTGYRIHFNYATDDKAVISALSRGNAQFALMSALSYVGASAKTSLRSILVLLNKGSPSTRSIIIGKTSVWKSYLNKSGLSLNIFTFQNENTVLFFNNSTIAYTTPESDVGFLVPRMYFLQRNIFPNSAIFVGDYDSVLQSIEEELATAGVISENFLEKKFPNSIPIKIGSQIGHFTILGVSQSIPMKVIVENPKIPIEISKSLIDGLEFCVQEKNTDFKKIFDADGIQKSSEKSFSFTKELYNFQQENIRILTPRNSK</sequence>
<gene>
    <name evidence="1" type="ORF">GCL57_04810</name>
</gene>
<organism evidence="1 2">
    <name type="scientific">Fluviispira multicolorata</name>
    <dbReference type="NCBI Taxonomy" id="2654512"/>
    <lineage>
        <taxon>Bacteria</taxon>
        <taxon>Pseudomonadati</taxon>
        <taxon>Bdellovibrionota</taxon>
        <taxon>Oligoflexia</taxon>
        <taxon>Silvanigrellales</taxon>
        <taxon>Silvanigrellaceae</taxon>
        <taxon>Fluviispira</taxon>
    </lineage>
</organism>
<reference evidence="1 2" key="1">
    <citation type="submission" date="2019-10" db="EMBL/GenBank/DDBJ databases">
        <title>New genus of Silvanigrellaceae.</title>
        <authorList>
            <person name="Pitt A."/>
            <person name="Hahn M.W."/>
        </authorList>
    </citation>
    <scope>NUCLEOTIDE SEQUENCE [LARGE SCALE GENOMIC DNA]</scope>
    <source>
        <strain evidence="1 2">33A1-SZDP</strain>
    </source>
</reference>
<dbReference type="Proteomes" id="UP000442694">
    <property type="component" value="Unassembled WGS sequence"/>
</dbReference>
<dbReference type="PANTHER" id="PTHR35841:SF1">
    <property type="entry name" value="PHOSPHONATES-BINDING PERIPLASMIC PROTEIN"/>
    <property type="match status" value="1"/>
</dbReference>
<keyword evidence="2" id="KW-1185">Reference proteome</keyword>
<dbReference type="PANTHER" id="PTHR35841">
    <property type="entry name" value="PHOSPHONATES-BINDING PERIPLASMIC PROTEIN"/>
    <property type="match status" value="1"/>
</dbReference>